<evidence type="ECO:0000313" key="14">
    <source>
        <dbReference type="EMBL" id="RHW66872.1"/>
    </source>
</evidence>
<dbReference type="InterPro" id="IPR019609">
    <property type="entry name" value="Variant_surf_glycoprt_trypan_C"/>
</dbReference>
<name>A0A3L6KS50_9TRYP</name>
<comment type="function">
    <text evidence="1">VSG forms a coat on the surface of the parasite. The trypanosome evades the immune response of the host by expressing a series of antigenically distinct VSGs from an estimated 1000 VSG genes.</text>
</comment>
<keyword evidence="3" id="KW-1003">Cell membrane</keyword>
<evidence type="ECO:0000256" key="6">
    <source>
        <dbReference type="ARBA" id="ARBA00023136"/>
    </source>
</evidence>
<feature type="compositionally biased region" description="Polar residues" evidence="9">
    <location>
        <begin position="260"/>
        <end position="272"/>
    </location>
</feature>
<dbReference type="Pfam" id="PF13206">
    <property type="entry name" value="VSG_B"/>
    <property type="match status" value="1"/>
</dbReference>
<evidence type="ECO:0000256" key="9">
    <source>
        <dbReference type="SAM" id="MobiDB-lite"/>
    </source>
</evidence>
<keyword evidence="7" id="KW-0325">Glycoprotein</keyword>
<keyword evidence="5" id="KW-0732">Signal</keyword>
<evidence type="ECO:0000313" key="16">
    <source>
        <dbReference type="Proteomes" id="UP000266743"/>
    </source>
</evidence>
<keyword evidence="4" id="KW-0336">GPI-anchor</keyword>
<evidence type="ECO:0000313" key="13">
    <source>
        <dbReference type="EMBL" id="RHW66842.1"/>
    </source>
</evidence>
<accession>A0A3L6KS50</accession>
<sequence>MTVSTPMSRKVVQVPVFVCVLAPPQATQVTANVAAGDNAAERAALCSIIEVAGNRAKLHDQKPTFDTELQGIMELNMKAAEDTWLTEFRSPENPTMARDTNKHPLPQNRGWANQWPHRERAASKLPDPASHAERRKHYKLDVLSEQQQKNVRAAVARLEEAFAEATGTEKAAALSDIMDDTTLQKKINQGVYGMDTEPASNFANYKPFNNQPARNRETNCGTANTAGKATNLFGALFFVCAGDATNNGDAGKACKADARASSTWNPSTTPAPSGSDMETVRKLCNREGETKLTAADPNNRIATIANLVKRGTSASHIGKFLETNCNGLQANGMCVTYTGITDKTGDVRKAVPWPQKLVHTAEKLRKHEVGVRHLQAVKRSLKAKYNLAQEKEYLQLSAPAEAPAGTSGAEAAKPQEKTTAAQQTCDKYKSNKITCESTDKCKWKGKECKDSSFLASKKLALMAAAFVSIL</sequence>
<dbReference type="GO" id="GO:0005886">
    <property type="term" value="C:plasma membrane"/>
    <property type="evidence" value="ECO:0007669"/>
    <property type="project" value="UniProtKB-SubCell"/>
</dbReference>
<keyword evidence="6" id="KW-0472">Membrane</keyword>
<evidence type="ECO:0000256" key="8">
    <source>
        <dbReference type="ARBA" id="ARBA00023288"/>
    </source>
</evidence>
<dbReference type="EMBL" id="QSBY01000018">
    <property type="protein sequence ID" value="RHW66872.1"/>
    <property type="molecule type" value="Genomic_DNA"/>
</dbReference>
<dbReference type="EMBL" id="QSBY01000018">
    <property type="protein sequence ID" value="RHW66842.1"/>
    <property type="molecule type" value="Genomic_DNA"/>
</dbReference>
<dbReference type="Pfam" id="PF10659">
    <property type="entry name" value="Trypan_glycop_C"/>
    <property type="match status" value="1"/>
</dbReference>
<dbReference type="GO" id="GO:0098552">
    <property type="term" value="C:side of membrane"/>
    <property type="evidence" value="ECO:0007669"/>
    <property type="project" value="UniProtKB-KW"/>
</dbReference>
<evidence type="ECO:0000256" key="2">
    <source>
        <dbReference type="ARBA" id="ARBA00004609"/>
    </source>
</evidence>
<evidence type="ECO:0000259" key="11">
    <source>
        <dbReference type="Pfam" id="PF13206"/>
    </source>
</evidence>
<comment type="caution">
    <text evidence="12">The sequence shown here is derived from an EMBL/GenBank/DDBJ whole genome shotgun (WGS) entry which is preliminary data.</text>
</comment>
<evidence type="ECO:0000313" key="15">
    <source>
        <dbReference type="EMBL" id="RHW66890.1"/>
    </source>
</evidence>
<feature type="domain" description="Trypanosome variant surface glycoprotein B-type N-terminal" evidence="11">
    <location>
        <begin position="26"/>
        <end position="382"/>
    </location>
</feature>
<dbReference type="AlphaFoldDB" id="A0A3L6KS50"/>
<dbReference type="InterPro" id="IPR025932">
    <property type="entry name" value="Trypano_VSG_B_N_dom"/>
</dbReference>
<proteinExistence type="predicted"/>
<evidence type="ECO:0000313" key="12">
    <source>
        <dbReference type="EMBL" id="RHW66828.1"/>
    </source>
</evidence>
<evidence type="ECO:0000256" key="3">
    <source>
        <dbReference type="ARBA" id="ARBA00022475"/>
    </source>
</evidence>
<evidence type="ECO:0000256" key="4">
    <source>
        <dbReference type="ARBA" id="ARBA00022622"/>
    </source>
</evidence>
<reference evidence="12 16" key="1">
    <citation type="submission" date="2018-09" db="EMBL/GenBank/DDBJ databases">
        <title>whole genome sequence of T. equiperdum IVM-t1 strain.</title>
        <authorList>
            <person name="Suganuma K."/>
        </authorList>
    </citation>
    <scope>NUCLEOTIDE SEQUENCE [LARGE SCALE GENOMIC DNA]</scope>
    <source>
        <strain evidence="12 16">IVM-t1</strain>
    </source>
</reference>
<comment type="subcellular location">
    <subcellularLocation>
        <location evidence="2">Cell membrane</location>
        <topology evidence="2">Lipid-anchor</topology>
        <topology evidence="2">GPI-anchor</topology>
    </subcellularLocation>
</comment>
<evidence type="ECO:0000259" key="10">
    <source>
        <dbReference type="Pfam" id="PF10659"/>
    </source>
</evidence>
<dbReference type="EMBL" id="QSBY01000018">
    <property type="protein sequence ID" value="RHW66890.1"/>
    <property type="molecule type" value="Genomic_DNA"/>
</dbReference>
<evidence type="ECO:0000256" key="1">
    <source>
        <dbReference type="ARBA" id="ARBA00002523"/>
    </source>
</evidence>
<dbReference type="Proteomes" id="UP000266743">
    <property type="component" value="Unassembled WGS sequence"/>
</dbReference>
<keyword evidence="8" id="KW-0449">Lipoprotein</keyword>
<organism evidence="12 16">
    <name type="scientific">Trypanosoma brucei equiperdum</name>
    <dbReference type="NCBI Taxonomy" id="630700"/>
    <lineage>
        <taxon>Eukaryota</taxon>
        <taxon>Discoba</taxon>
        <taxon>Euglenozoa</taxon>
        <taxon>Kinetoplastea</taxon>
        <taxon>Metakinetoplastina</taxon>
        <taxon>Trypanosomatida</taxon>
        <taxon>Trypanosomatidae</taxon>
        <taxon>Trypanosoma</taxon>
    </lineage>
</organism>
<feature type="region of interest" description="Disordered" evidence="9">
    <location>
        <begin position="257"/>
        <end position="277"/>
    </location>
</feature>
<evidence type="ECO:0000256" key="7">
    <source>
        <dbReference type="ARBA" id="ARBA00023180"/>
    </source>
</evidence>
<evidence type="ECO:0000256" key="5">
    <source>
        <dbReference type="ARBA" id="ARBA00022729"/>
    </source>
</evidence>
<feature type="domain" description="Trypanosome variant surface glycoprotein C-terminal" evidence="10">
    <location>
        <begin position="406"/>
        <end position="470"/>
    </location>
</feature>
<protein>
    <submittedName>
        <fullName evidence="12">Trypanosomal VSG domain</fullName>
    </submittedName>
</protein>
<feature type="region of interest" description="Disordered" evidence="9">
    <location>
        <begin position="404"/>
        <end position="423"/>
    </location>
</feature>
<dbReference type="EMBL" id="QSBY01000018">
    <property type="protein sequence ID" value="RHW66828.1"/>
    <property type="molecule type" value="Genomic_DNA"/>
</dbReference>
<gene>
    <name evidence="14" type="ORF">DPX39_000077200</name>
    <name evidence="15" type="ORF">DPX39_000083400</name>
    <name evidence="13" type="ORF">DPX39_000093700</name>
    <name evidence="12" type="ORF">DPX39_000100000</name>
</gene>